<evidence type="ECO:0000256" key="1">
    <source>
        <dbReference type="SAM" id="Phobius"/>
    </source>
</evidence>
<proteinExistence type="predicted"/>
<name>W4QGZ9_9BACI</name>
<dbReference type="InterPro" id="IPR009589">
    <property type="entry name" value="PH_YyaB-like"/>
</dbReference>
<dbReference type="EMBL" id="BAUU01000019">
    <property type="protein sequence ID" value="GAE31361.1"/>
    <property type="molecule type" value="Genomic_DNA"/>
</dbReference>
<feature type="domain" description="Uncharacterized protein YyaB-like PH" evidence="2">
    <location>
        <begin position="61"/>
        <end position="133"/>
    </location>
</feature>
<feature type="transmembrane region" description="Helical" evidence="1">
    <location>
        <begin position="38"/>
        <end position="59"/>
    </location>
</feature>
<evidence type="ECO:0000259" key="2">
    <source>
        <dbReference type="Pfam" id="PF06713"/>
    </source>
</evidence>
<dbReference type="AlphaFoldDB" id="W4QGZ9"/>
<comment type="caution">
    <text evidence="3">The sequence shown here is derived from an EMBL/GenBank/DDBJ whole genome shotgun (WGS) entry which is preliminary data.</text>
</comment>
<keyword evidence="1" id="KW-0812">Transmembrane</keyword>
<organism evidence="3 4">
    <name type="scientific">Halalkalibacter hemicellulosilyticusJCM 9152</name>
    <dbReference type="NCBI Taxonomy" id="1236971"/>
    <lineage>
        <taxon>Bacteria</taxon>
        <taxon>Bacillati</taxon>
        <taxon>Bacillota</taxon>
        <taxon>Bacilli</taxon>
        <taxon>Bacillales</taxon>
        <taxon>Bacillaceae</taxon>
        <taxon>Halalkalibacter</taxon>
    </lineage>
</organism>
<accession>W4QGZ9</accession>
<feature type="transmembrane region" description="Helical" evidence="1">
    <location>
        <begin position="9"/>
        <end position="32"/>
    </location>
</feature>
<dbReference type="Proteomes" id="UP000018895">
    <property type="component" value="Unassembled WGS sequence"/>
</dbReference>
<evidence type="ECO:0000313" key="3">
    <source>
        <dbReference type="EMBL" id="GAE31361.1"/>
    </source>
</evidence>
<keyword evidence="1" id="KW-1133">Transmembrane helix</keyword>
<sequence length="145" mass="16823">MKFNPKKDLIYGIILLPLSFFLIAFSVLFPIYFDADVVSIIVITVLCLPLGVYFLWCWFGTSYWIVEDKLVIKQGPFRRSINIDQIEIVQKNTNPLVASTALSLESYVLQYKPYKTFIISPMNIEEFVNELRNTSGNHTIKFEKD</sequence>
<dbReference type="GO" id="GO:0030153">
    <property type="term" value="P:bacteriocin immunity"/>
    <property type="evidence" value="ECO:0007669"/>
    <property type="project" value="InterPro"/>
</dbReference>
<dbReference type="STRING" id="1236971.JCM9152_2824"/>
<gene>
    <name evidence="3" type="ORF">JCM9152_2824</name>
</gene>
<evidence type="ECO:0000313" key="4">
    <source>
        <dbReference type="Proteomes" id="UP000018895"/>
    </source>
</evidence>
<dbReference type="RefSeq" id="WP_052015936.1">
    <property type="nucleotide sequence ID" value="NZ_BAUU01000019.1"/>
</dbReference>
<reference evidence="3" key="1">
    <citation type="journal article" date="2014" name="Genome Announc.">
        <title>Draft Genome Sequences of Three Alkaliphilic Bacillus Strains, Bacillus wakoensis JCM 9140T, Bacillus akibai JCM 9157T, and Bacillus hemicellulosilyticus JCM 9152T.</title>
        <authorList>
            <person name="Yuki M."/>
            <person name="Oshima K."/>
            <person name="Suda W."/>
            <person name="Oshida Y."/>
            <person name="Kitamura K."/>
            <person name="Iida T."/>
            <person name="Hattori M."/>
            <person name="Ohkuma M."/>
        </authorList>
    </citation>
    <scope>NUCLEOTIDE SEQUENCE [LARGE SCALE GENOMIC DNA]</scope>
    <source>
        <strain evidence="3">JCM 9152</strain>
    </source>
</reference>
<dbReference type="Pfam" id="PF06713">
    <property type="entry name" value="bPH_4"/>
    <property type="match status" value="1"/>
</dbReference>
<protein>
    <submittedName>
        <fullName evidence="3">Lipoprotein</fullName>
    </submittedName>
</protein>
<keyword evidence="1" id="KW-0472">Membrane</keyword>
<keyword evidence="3" id="KW-0449">Lipoprotein</keyword>
<keyword evidence="4" id="KW-1185">Reference proteome</keyword>
<dbReference type="OrthoDB" id="6658731at2"/>